<keyword evidence="1" id="KW-0732">Signal</keyword>
<feature type="chain" id="PRO_5004112572" description="Lipoprotein" evidence="1">
    <location>
        <begin position="22"/>
        <end position="157"/>
    </location>
</feature>
<evidence type="ECO:0008006" key="4">
    <source>
        <dbReference type="Google" id="ProtNLM"/>
    </source>
</evidence>
<name>N1V6K2_9MICC</name>
<accession>N1V6K2</accession>
<proteinExistence type="predicted"/>
<feature type="signal peptide" evidence="1">
    <location>
        <begin position="1"/>
        <end position="21"/>
    </location>
</feature>
<organism evidence="2 3">
    <name type="scientific">Arthrobacter crystallopoietes BAB-32</name>
    <dbReference type="NCBI Taxonomy" id="1246476"/>
    <lineage>
        <taxon>Bacteria</taxon>
        <taxon>Bacillati</taxon>
        <taxon>Actinomycetota</taxon>
        <taxon>Actinomycetes</taxon>
        <taxon>Micrococcales</taxon>
        <taxon>Micrococcaceae</taxon>
        <taxon>Crystallibacter</taxon>
    </lineage>
</organism>
<keyword evidence="3" id="KW-1185">Reference proteome</keyword>
<comment type="caution">
    <text evidence="2">The sequence shown here is derived from an EMBL/GenBank/DDBJ whole genome shotgun (WGS) entry which is preliminary data.</text>
</comment>
<dbReference type="EMBL" id="ANPE02000064">
    <property type="protein sequence ID" value="EMY35727.1"/>
    <property type="molecule type" value="Genomic_DNA"/>
</dbReference>
<dbReference type="AlphaFoldDB" id="N1V6K2"/>
<sequence length="157" mass="16599">MKRFPRLEAFLVLTVAISGCADTSADQPGNANIATGPGGEMLLVNPESAGENYAMEAAFEGSLILNEENCIIGKTAEGQEMALVFPSGTRFAASDPLSIEVEGQSIEVGKPMPVTLGGGVISQGQLEKLLEGAPQQCRHEETFYVQTISSPQPENRT</sequence>
<evidence type="ECO:0000313" key="3">
    <source>
        <dbReference type="Proteomes" id="UP000010729"/>
    </source>
</evidence>
<dbReference type="PROSITE" id="PS51257">
    <property type="entry name" value="PROKAR_LIPOPROTEIN"/>
    <property type="match status" value="1"/>
</dbReference>
<dbReference type="RefSeq" id="WP_005267013.1">
    <property type="nucleotide sequence ID" value="NZ_ANPE02000064.1"/>
</dbReference>
<evidence type="ECO:0000256" key="1">
    <source>
        <dbReference type="SAM" id="SignalP"/>
    </source>
</evidence>
<reference evidence="2 3" key="1">
    <citation type="journal article" date="2013" name="Genome Announc.">
        <title>Draft Genome Sequence of Arthrobacter crystallopoietes Strain BAB-32, Revealing Genes for Bioremediation.</title>
        <authorList>
            <person name="Joshi M.N."/>
            <person name="Pandit A.S."/>
            <person name="Sharma A."/>
            <person name="Pandya R.V."/>
            <person name="Desai S.M."/>
            <person name="Saxena A.K."/>
            <person name="Bagatharia S.B."/>
        </authorList>
    </citation>
    <scope>NUCLEOTIDE SEQUENCE [LARGE SCALE GENOMIC DNA]</scope>
    <source>
        <strain evidence="2 3">BAB-32</strain>
    </source>
</reference>
<protein>
    <recommendedName>
        <fullName evidence="4">Lipoprotein</fullName>
    </recommendedName>
</protein>
<gene>
    <name evidence="2" type="ORF">D477_002728</name>
</gene>
<evidence type="ECO:0000313" key="2">
    <source>
        <dbReference type="EMBL" id="EMY35727.1"/>
    </source>
</evidence>
<dbReference type="OrthoDB" id="9046151at2"/>
<dbReference type="Proteomes" id="UP000010729">
    <property type="component" value="Unassembled WGS sequence"/>
</dbReference>